<comment type="subunit">
    <text evidence="7">Tetramer of either four A chains (GAPDH 2) or two A and two B chains (GAPDH 1).</text>
</comment>
<dbReference type="Pfam" id="PF00044">
    <property type="entry name" value="Gp_dh_N"/>
    <property type="match status" value="1"/>
</dbReference>
<name>A0A7I8KE33_SPIIN</name>
<comment type="similarity">
    <text evidence="2 8">Belongs to the glyceraldehyde-3-phosphate dehydrogenase family.</text>
</comment>
<dbReference type="PANTHER" id="PTHR43148">
    <property type="entry name" value="GLYCERALDEHYDE-3-PHOSPHATE DEHYDROGENASE 2"/>
    <property type="match status" value="1"/>
</dbReference>
<evidence type="ECO:0000256" key="4">
    <source>
        <dbReference type="ARBA" id="ARBA00023002"/>
    </source>
</evidence>
<dbReference type="AlphaFoldDB" id="A0A7I8KE33"/>
<dbReference type="SUPFAM" id="SSF51735">
    <property type="entry name" value="NAD(P)-binding Rossmann-fold domains"/>
    <property type="match status" value="1"/>
</dbReference>
<dbReference type="Proteomes" id="UP000663760">
    <property type="component" value="Chromosome 5"/>
</dbReference>
<dbReference type="InterPro" id="IPR020829">
    <property type="entry name" value="GlycerAld_3-P_DH_cat"/>
</dbReference>
<dbReference type="EMBL" id="LR746268">
    <property type="protein sequence ID" value="CAA7396029.1"/>
    <property type="molecule type" value="Genomic_DNA"/>
</dbReference>
<keyword evidence="3" id="KW-0113">Calvin cycle</keyword>
<dbReference type="Gene3D" id="3.40.50.720">
    <property type="entry name" value="NAD(P)-binding Rossmann-like Domain"/>
    <property type="match status" value="1"/>
</dbReference>
<dbReference type="InterPro" id="IPR020831">
    <property type="entry name" value="GlycerAld/Erythrose_P_DH"/>
</dbReference>
<dbReference type="CDD" id="cd18126">
    <property type="entry name" value="GAPDH_I_C"/>
    <property type="match status" value="1"/>
</dbReference>
<evidence type="ECO:0000256" key="8">
    <source>
        <dbReference type="RuleBase" id="RU000397"/>
    </source>
</evidence>
<evidence type="ECO:0000256" key="5">
    <source>
        <dbReference type="ARBA" id="ARBA00039137"/>
    </source>
</evidence>
<gene>
    <name evidence="10" type="ORF">SI8410_05006692</name>
</gene>
<feature type="domain" description="Glyceraldehyde 3-phosphate dehydrogenase NAD(P) binding" evidence="9">
    <location>
        <begin position="87"/>
        <end position="219"/>
    </location>
</feature>
<dbReference type="PRINTS" id="PR00078">
    <property type="entry name" value="G3PDHDRGNASE"/>
</dbReference>
<evidence type="ECO:0000259" key="9">
    <source>
        <dbReference type="SMART" id="SM00846"/>
    </source>
</evidence>
<accession>A0A7I8KE33</accession>
<comment type="catalytic activity">
    <reaction evidence="6">
        <text>D-glyceraldehyde 3-phosphate + phosphate + NADP(+) = (2R)-3-phospho-glyceroyl phosphate + NADPH + H(+)</text>
        <dbReference type="Rhea" id="RHEA:10296"/>
        <dbReference type="ChEBI" id="CHEBI:15378"/>
        <dbReference type="ChEBI" id="CHEBI:43474"/>
        <dbReference type="ChEBI" id="CHEBI:57604"/>
        <dbReference type="ChEBI" id="CHEBI:57783"/>
        <dbReference type="ChEBI" id="CHEBI:58349"/>
        <dbReference type="ChEBI" id="CHEBI:59776"/>
        <dbReference type="EC" id="1.2.1.13"/>
    </reaction>
</comment>
<evidence type="ECO:0000256" key="7">
    <source>
        <dbReference type="ARBA" id="ARBA00063826"/>
    </source>
</evidence>
<dbReference type="SMART" id="SM00846">
    <property type="entry name" value="Gp_dh_N"/>
    <property type="match status" value="1"/>
</dbReference>
<dbReference type="EC" id="1.2.1.13" evidence="5"/>
<evidence type="ECO:0000313" key="10">
    <source>
        <dbReference type="EMBL" id="CAA7396029.1"/>
    </source>
</evidence>
<organism evidence="10 11">
    <name type="scientific">Spirodela intermedia</name>
    <name type="common">Intermediate duckweed</name>
    <dbReference type="NCBI Taxonomy" id="51605"/>
    <lineage>
        <taxon>Eukaryota</taxon>
        <taxon>Viridiplantae</taxon>
        <taxon>Streptophyta</taxon>
        <taxon>Embryophyta</taxon>
        <taxon>Tracheophyta</taxon>
        <taxon>Spermatophyta</taxon>
        <taxon>Magnoliopsida</taxon>
        <taxon>Liliopsida</taxon>
        <taxon>Araceae</taxon>
        <taxon>Lemnoideae</taxon>
        <taxon>Spirodela</taxon>
    </lineage>
</organism>
<comment type="pathway">
    <text evidence="1">Carbohydrate biosynthesis; Calvin cycle.</text>
</comment>
<dbReference type="GO" id="GO:0019253">
    <property type="term" value="P:reductive pentose-phosphate cycle"/>
    <property type="evidence" value="ECO:0007669"/>
    <property type="project" value="UniProtKB-KW"/>
</dbReference>
<proteinExistence type="inferred from homology"/>
<dbReference type="InterPro" id="IPR020828">
    <property type="entry name" value="GlycerAld_3-P_DH_NAD(P)-bd"/>
</dbReference>
<evidence type="ECO:0000313" key="11">
    <source>
        <dbReference type="Proteomes" id="UP000663760"/>
    </source>
</evidence>
<dbReference type="FunFam" id="3.30.360.10:FF:000002">
    <property type="entry name" value="Glyceraldehyde-3-phosphate dehydrogenase"/>
    <property type="match status" value="1"/>
</dbReference>
<dbReference type="Pfam" id="PF02800">
    <property type="entry name" value="Gp_dh_C"/>
    <property type="match status" value="1"/>
</dbReference>
<dbReference type="FunFam" id="3.40.50.720:FF:000001">
    <property type="entry name" value="Glyceraldehyde-3-phosphate dehydrogenase"/>
    <property type="match status" value="1"/>
</dbReference>
<dbReference type="GO" id="GO:0051287">
    <property type="term" value="F:NAD binding"/>
    <property type="evidence" value="ECO:0007669"/>
    <property type="project" value="InterPro"/>
</dbReference>
<evidence type="ECO:0000256" key="2">
    <source>
        <dbReference type="ARBA" id="ARBA00007406"/>
    </source>
</evidence>
<dbReference type="Gene3D" id="3.30.360.10">
    <property type="entry name" value="Dihydrodipicolinate Reductase, domain 2"/>
    <property type="match status" value="1"/>
</dbReference>
<protein>
    <recommendedName>
        <fullName evidence="5">glyceraldehyde-3-phosphate dehydrogenase (NADP(+)) (phosphorylating)</fullName>
        <ecNumber evidence="5">1.2.1.13</ecNumber>
    </recommendedName>
</protein>
<sequence length="391" mass="42137">MRILLAGIQRSNESDFFSSQNLFLNFKSVSFHWISPFSACKSSKSSTGGRSNLLIDYFSSSCEWRQLAEAKIRWSSTVGTDRVELPTALAHGSPLYVIAINDTGGVKQALHLLKYDSTIGIIVVVDGDGAAAISVDGKVIQVVSCHNPRNLPWKDLGIYLVIEGTGVFVDREGVGKHIEAGAKKVLITVPEKGNIPTYVVGANDDGYNPDEPIISNASCTINCLAPFVKVLDQKFGIITGTMTTTHSYTGDQRLLDASHRDLQRARAAALNIVPTSTGAAKALNGIALRVPTPNVSVVDLVVQVSKKTFAEEVSAAFRESAEKELNGILSVCDEPLVSVDFRCSDVSSTVGSSLTMVMGDDMVMVIAWYDNEWGYSQRVVDLAGIVAKKCK</sequence>
<keyword evidence="4" id="KW-0560">Oxidoreductase</keyword>
<evidence type="ECO:0000256" key="3">
    <source>
        <dbReference type="ARBA" id="ARBA00022567"/>
    </source>
</evidence>
<dbReference type="CDD" id="cd05214">
    <property type="entry name" value="GAPDH_I_N"/>
    <property type="match status" value="1"/>
</dbReference>
<dbReference type="InterPro" id="IPR036291">
    <property type="entry name" value="NAD(P)-bd_dom_sf"/>
</dbReference>
<evidence type="ECO:0000256" key="6">
    <source>
        <dbReference type="ARBA" id="ARBA00052787"/>
    </source>
</evidence>
<dbReference type="GO" id="GO:0047100">
    <property type="term" value="F:glyceraldehyde-3-phosphate dehydrogenase (NADP+) (phosphorylating) activity"/>
    <property type="evidence" value="ECO:0007669"/>
    <property type="project" value="UniProtKB-EC"/>
</dbReference>
<dbReference type="OrthoDB" id="1152826at2759"/>
<reference evidence="10" key="1">
    <citation type="submission" date="2020-02" db="EMBL/GenBank/DDBJ databases">
        <authorList>
            <person name="Scholz U."/>
            <person name="Mascher M."/>
            <person name="Fiebig A."/>
        </authorList>
    </citation>
    <scope>NUCLEOTIDE SEQUENCE</scope>
</reference>
<keyword evidence="11" id="KW-1185">Reference proteome</keyword>
<dbReference type="SUPFAM" id="SSF55347">
    <property type="entry name" value="Glyceraldehyde-3-phosphate dehydrogenase-like, C-terminal domain"/>
    <property type="match status" value="1"/>
</dbReference>
<evidence type="ECO:0000256" key="1">
    <source>
        <dbReference type="ARBA" id="ARBA00005215"/>
    </source>
</evidence>